<proteinExistence type="predicted"/>
<gene>
    <name evidence="1" type="ORF">FGS76_04055</name>
</gene>
<accession>A0ABY2XQY5</accession>
<sequence length="98" mass="11220">MSNRIRSLTLGELSQRVALPVATVTEIVELGIIEPQARDPHWLFDETVVVVVSRAARLHRDLAMDWNGVALALELAEDNQRLRRENEALRRRLARLLE</sequence>
<reference evidence="1 2" key="1">
    <citation type="submission" date="2019-05" db="EMBL/GenBank/DDBJ databases">
        <title>Genome of Alcanivorax gelatiniphagus, an oil degrading marine bacteria.</title>
        <authorList>
            <person name="Kwon K.K."/>
        </authorList>
    </citation>
    <scope>NUCLEOTIDE SEQUENCE [LARGE SCALE GENOMIC DNA]</scope>
    <source>
        <strain evidence="1 2">MEBiC 08158</strain>
    </source>
</reference>
<comment type="caution">
    <text evidence="1">The sequence shown here is derived from an EMBL/GenBank/DDBJ whole genome shotgun (WGS) entry which is preliminary data.</text>
</comment>
<dbReference type="EMBL" id="VCQT01000019">
    <property type="protein sequence ID" value="TMW14114.1"/>
    <property type="molecule type" value="Genomic_DNA"/>
</dbReference>
<protein>
    <submittedName>
        <fullName evidence="1">Chaperone modulatory protein CbpM</fullName>
    </submittedName>
</protein>
<dbReference type="Proteomes" id="UP000739180">
    <property type="component" value="Unassembled WGS sequence"/>
</dbReference>
<evidence type="ECO:0000313" key="2">
    <source>
        <dbReference type="Proteomes" id="UP000739180"/>
    </source>
</evidence>
<dbReference type="RefSeq" id="WP_138771354.1">
    <property type="nucleotide sequence ID" value="NZ_JBHSSX010000183.1"/>
</dbReference>
<keyword evidence="2" id="KW-1185">Reference proteome</keyword>
<organism evidence="1 2">
    <name type="scientific">Alloalcanivorax gelatiniphagus</name>
    <dbReference type="NCBI Taxonomy" id="1194167"/>
    <lineage>
        <taxon>Bacteria</taxon>
        <taxon>Pseudomonadati</taxon>
        <taxon>Pseudomonadota</taxon>
        <taxon>Gammaproteobacteria</taxon>
        <taxon>Oceanospirillales</taxon>
        <taxon>Alcanivoracaceae</taxon>
        <taxon>Alloalcanivorax</taxon>
    </lineage>
</organism>
<dbReference type="Gene3D" id="1.10.1660.10">
    <property type="match status" value="1"/>
</dbReference>
<name>A0ABY2XQY5_9GAMM</name>
<evidence type="ECO:0000313" key="1">
    <source>
        <dbReference type="EMBL" id="TMW14114.1"/>
    </source>
</evidence>
<dbReference type="Pfam" id="PF13591">
    <property type="entry name" value="MerR_2"/>
    <property type="match status" value="1"/>
</dbReference>